<feature type="non-terminal residue" evidence="1">
    <location>
        <position position="1"/>
    </location>
</feature>
<dbReference type="RefSeq" id="XP_015408235.1">
    <property type="nucleotide sequence ID" value="XM_015549214.1"/>
</dbReference>
<feature type="non-terminal residue" evidence="1">
    <location>
        <position position="113"/>
    </location>
</feature>
<evidence type="ECO:0000313" key="1">
    <source>
        <dbReference type="EMBL" id="KNG87312.1"/>
    </source>
</evidence>
<dbReference type="Proteomes" id="UP000037505">
    <property type="component" value="Unassembled WGS sequence"/>
</dbReference>
<dbReference type="AlphaFoldDB" id="A0A0L1J6E2"/>
<proteinExistence type="predicted"/>
<gene>
    <name evidence="1" type="ORF">ANOM_003957</name>
</gene>
<reference evidence="1 2" key="1">
    <citation type="submission" date="2014-06" db="EMBL/GenBank/DDBJ databases">
        <title>The Genome of the Aflatoxigenic Filamentous Fungus Aspergillus nomius.</title>
        <authorList>
            <person name="Moore M.G."/>
            <person name="Shannon B.M."/>
            <person name="Brian M.M."/>
        </authorList>
    </citation>
    <scope>NUCLEOTIDE SEQUENCE [LARGE SCALE GENOMIC DNA]</scope>
    <source>
        <strain evidence="1 2">NRRL 13137</strain>
    </source>
</reference>
<evidence type="ECO:0000313" key="2">
    <source>
        <dbReference type="Proteomes" id="UP000037505"/>
    </source>
</evidence>
<name>A0A0L1J6E2_ASPN3</name>
<protein>
    <submittedName>
        <fullName evidence="1">Uncharacterized protein</fullName>
    </submittedName>
</protein>
<accession>A0A0L1J6E2</accession>
<organism evidence="1 2">
    <name type="scientific">Aspergillus nomiae NRRL (strain ATCC 15546 / NRRL 13137 / CBS 260.88 / M93)</name>
    <dbReference type="NCBI Taxonomy" id="1509407"/>
    <lineage>
        <taxon>Eukaryota</taxon>
        <taxon>Fungi</taxon>
        <taxon>Dikarya</taxon>
        <taxon>Ascomycota</taxon>
        <taxon>Pezizomycotina</taxon>
        <taxon>Eurotiomycetes</taxon>
        <taxon>Eurotiomycetidae</taxon>
        <taxon>Eurotiales</taxon>
        <taxon>Aspergillaceae</taxon>
        <taxon>Aspergillus</taxon>
        <taxon>Aspergillus subgen. Circumdati</taxon>
    </lineage>
</organism>
<comment type="caution">
    <text evidence="1">The sequence shown here is derived from an EMBL/GenBank/DDBJ whole genome shotgun (WGS) entry which is preliminary data.</text>
</comment>
<dbReference type="GeneID" id="26805761"/>
<sequence>LQRCLLAAMAFWIVPNSLYSHVNHALFCFCFCFFSLRMIPAHLRYWALLCCICNKVLVSDLDLNRLRAKTPVPGGLEVDTNAILYILLLTCLSTEYPLLRQNADHTPGIYYVR</sequence>
<dbReference type="EMBL" id="JNOM01000085">
    <property type="protein sequence ID" value="KNG87312.1"/>
    <property type="molecule type" value="Genomic_DNA"/>
</dbReference>
<keyword evidence="2" id="KW-1185">Reference proteome</keyword>